<dbReference type="GO" id="GO:0003677">
    <property type="term" value="F:DNA binding"/>
    <property type="evidence" value="ECO:0007669"/>
    <property type="project" value="UniProtKB-KW"/>
</dbReference>
<dbReference type="GO" id="GO:0006310">
    <property type="term" value="P:DNA recombination"/>
    <property type="evidence" value="ECO:0007669"/>
    <property type="project" value="UniProtKB-KW"/>
</dbReference>
<name>A0A9X1WIK1_9CORY</name>
<sequence>MSVQRRPKTGKPKSGRVRWIVRYYDPSGRERYKTFTSAKYKKPEKAAKAYDEEQSRLLRRREWVDEDNAPLLKDLWPLWEALATNDGTRAVRQLVGKNLGDLGSTKITELRPTQLRGWQATLQTGRPWVKGCTGLSLNTRVNWWTQLSGCLHMAVTDEMLLVNPCSKVPGPGAGAEPVDPRMLPTLDQIRAAVAHADDTGRDTIATMIILAVSTGMRPGEVGGLRWRNVDRQAGVIHVVEQTVQRPAEGSDGWGPVKTRSSRRKIPAPPETLNRLREHRLRHPAAADDAMFRTATGLLWSSDRINHAVKNLTDDGWGFHALRHVYATSQLARGRSIKAVQKALGHASAATTMDTYWHVLPDEEDLLRGSASSLVRALYGQEPPELRTATGGAKPENPR</sequence>
<keyword evidence="7" id="KW-1185">Reference proteome</keyword>
<dbReference type="InterPro" id="IPR013762">
    <property type="entry name" value="Integrase-like_cat_sf"/>
</dbReference>
<dbReference type="CDD" id="cd01189">
    <property type="entry name" value="INT_ICEBs1_C_like"/>
    <property type="match status" value="1"/>
</dbReference>
<protein>
    <submittedName>
        <fullName evidence="6">Site-specific integrase</fullName>
    </submittedName>
</protein>
<organism evidence="6 7">
    <name type="scientific">Corynebacterium kalidii</name>
    <dbReference type="NCBI Taxonomy" id="2931982"/>
    <lineage>
        <taxon>Bacteria</taxon>
        <taxon>Bacillati</taxon>
        <taxon>Actinomycetota</taxon>
        <taxon>Actinomycetes</taxon>
        <taxon>Mycobacteriales</taxon>
        <taxon>Corynebacteriaceae</taxon>
        <taxon>Corynebacterium</taxon>
    </lineage>
</organism>
<dbReference type="InterPro" id="IPR011010">
    <property type="entry name" value="DNA_brk_join_enz"/>
</dbReference>
<dbReference type="AlphaFoldDB" id="A0A9X1WIK1"/>
<evidence type="ECO:0000259" key="5">
    <source>
        <dbReference type="PROSITE" id="PS51898"/>
    </source>
</evidence>
<feature type="domain" description="Tyr recombinase" evidence="5">
    <location>
        <begin position="178"/>
        <end position="370"/>
    </location>
</feature>
<dbReference type="Pfam" id="PF00589">
    <property type="entry name" value="Phage_integrase"/>
    <property type="match status" value="1"/>
</dbReference>
<evidence type="ECO:0000256" key="2">
    <source>
        <dbReference type="ARBA" id="ARBA00023125"/>
    </source>
</evidence>
<accession>A0A9X1WIK1</accession>
<proteinExistence type="inferred from homology"/>
<dbReference type="InterPro" id="IPR010998">
    <property type="entry name" value="Integrase_recombinase_N"/>
</dbReference>
<comment type="similarity">
    <text evidence="1">Belongs to the 'phage' integrase family.</text>
</comment>
<gene>
    <name evidence="6" type="ORF">MUN33_10945</name>
</gene>
<evidence type="ECO:0000313" key="6">
    <source>
        <dbReference type="EMBL" id="MCJ7859221.1"/>
    </source>
</evidence>
<dbReference type="PROSITE" id="PS51898">
    <property type="entry name" value="TYR_RECOMBINASE"/>
    <property type="match status" value="1"/>
</dbReference>
<feature type="region of interest" description="Disordered" evidence="4">
    <location>
        <begin position="246"/>
        <end position="267"/>
    </location>
</feature>
<dbReference type="PANTHER" id="PTHR30349:SF64">
    <property type="entry name" value="PROPHAGE INTEGRASE INTD-RELATED"/>
    <property type="match status" value="1"/>
</dbReference>
<evidence type="ECO:0000313" key="7">
    <source>
        <dbReference type="Proteomes" id="UP001139207"/>
    </source>
</evidence>
<dbReference type="Gene3D" id="1.10.150.130">
    <property type="match status" value="1"/>
</dbReference>
<keyword evidence="2" id="KW-0238">DNA-binding</keyword>
<dbReference type="Proteomes" id="UP001139207">
    <property type="component" value="Unassembled WGS sequence"/>
</dbReference>
<dbReference type="PANTHER" id="PTHR30349">
    <property type="entry name" value="PHAGE INTEGRASE-RELATED"/>
    <property type="match status" value="1"/>
</dbReference>
<dbReference type="RefSeq" id="WP_244804951.1">
    <property type="nucleotide sequence ID" value="NZ_JALIEA010000017.1"/>
</dbReference>
<evidence type="ECO:0000256" key="4">
    <source>
        <dbReference type="SAM" id="MobiDB-lite"/>
    </source>
</evidence>
<dbReference type="InterPro" id="IPR002104">
    <property type="entry name" value="Integrase_catalytic"/>
</dbReference>
<dbReference type="EMBL" id="JALIEA010000017">
    <property type="protein sequence ID" value="MCJ7859221.1"/>
    <property type="molecule type" value="Genomic_DNA"/>
</dbReference>
<dbReference type="GO" id="GO:0015074">
    <property type="term" value="P:DNA integration"/>
    <property type="evidence" value="ECO:0007669"/>
    <property type="project" value="InterPro"/>
</dbReference>
<dbReference type="SUPFAM" id="SSF56349">
    <property type="entry name" value="DNA breaking-rejoining enzymes"/>
    <property type="match status" value="1"/>
</dbReference>
<reference evidence="6" key="1">
    <citation type="submission" date="2022-04" db="EMBL/GenBank/DDBJ databases">
        <title>Corynebacterium kalidii LD5P10.</title>
        <authorList>
            <person name="Sun J.Q."/>
        </authorList>
    </citation>
    <scope>NUCLEOTIDE SEQUENCE</scope>
    <source>
        <strain evidence="6">LD5P10</strain>
    </source>
</reference>
<evidence type="ECO:0000256" key="3">
    <source>
        <dbReference type="ARBA" id="ARBA00023172"/>
    </source>
</evidence>
<feature type="region of interest" description="Disordered" evidence="4">
    <location>
        <begin position="379"/>
        <end position="398"/>
    </location>
</feature>
<dbReference type="InterPro" id="IPR050090">
    <property type="entry name" value="Tyrosine_recombinase_XerCD"/>
</dbReference>
<comment type="caution">
    <text evidence="6">The sequence shown here is derived from an EMBL/GenBank/DDBJ whole genome shotgun (WGS) entry which is preliminary data.</text>
</comment>
<dbReference type="Gene3D" id="1.10.443.10">
    <property type="entry name" value="Intergrase catalytic core"/>
    <property type="match status" value="1"/>
</dbReference>
<keyword evidence="3" id="KW-0233">DNA recombination</keyword>
<evidence type="ECO:0000256" key="1">
    <source>
        <dbReference type="ARBA" id="ARBA00008857"/>
    </source>
</evidence>